<dbReference type="EMBL" id="CAJNOK010014383">
    <property type="protein sequence ID" value="CAF1203614.1"/>
    <property type="molecule type" value="Genomic_DNA"/>
</dbReference>
<organism evidence="2 5">
    <name type="scientific">Didymodactylos carnosus</name>
    <dbReference type="NCBI Taxonomy" id="1234261"/>
    <lineage>
        <taxon>Eukaryota</taxon>
        <taxon>Metazoa</taxon>
        <taxon>Spiralia</taxon>
        <taxon>Gnathifera</taxon>
        <taxon>Rotifera</taxon>
        <taxon>Eurotatoria</taxon>
        <taxon>Bdelloidea</taxon>
        <taxon>Philodinida</taxon>
        <taxon>Philodinidae</taxon>
        <taxon>Didymodactylos</taxon>
    </lineage>
</organism>
<dbReference type="EMBL" id="CAJNOQ010021825">
    <property type="protein sequence ID" value="CAF1492377.1"/>
    <property type="molecule type" value="Genomic_DNA"/>
</dbReference>
<dbReference type="Gene3D" id="2.40.50.90">
    <property type="match status" value="1"/>
</dbReference>
<dbReference type="InterPro" id="IPR035437">
    <property type="entry name" value="SNase_OB-fold_sf"/>
</dbReference>
<accession>A0A815SLN8</accession>
<evidence type="ECO:0000313" key="5">
    <source>
        <dbReference type="Proteomes" id="UP000663829"/>
    </source>
</evidence>
<dbReference type="Proteomes" id="UP000681722">
    <property type="component" value="Unassembled WGS sequence"/>
</dbReference>
<name>A0A815SLN8_9BILA</name>
<dbReference type="Proteomes" id="UP000663829">
    <property type="component" value="Unassembled WGS sequence"/>
</dbReference>
<dbReference type="Proteomes" id="UP000682733">
    <property type="component" value="Unassembled WGS sequence"/>
</dbReference>
<dbReference type="EMBL" id="CAJOBA010035916">
    <property type="protein sequence ID" value="CAF4013282.1"/>
    <property type="molecule type" value="Genomic_DNA"/>
</dbReference>
<evidence type="ECO:0000313" key="2">
    <source>
        <dbReference type="EMBL" id="CAF1492377.1"/>
    </source>
</evidence>
<proteinExistence type="predicted"/>
<evidence type="ECO:0000313" key="3">
    <source>
        <dbReference type="EMBL" id="CAF4013282.1"/>
    </source>
</evidence>
<protein>
    <submittedName>
        <fullName evidence="2">Uncharacterized protein</fullName>
    </submittedName>
</protein>
<dbReference type="EMBL" id="CAJOBC010087319">
    <property type="protein sequence ID" value="CAF4355239.1"/>
    <property type="molecule type" value="Genomic_DNA"/>
</dbReference>
<gene>
    <name evidence="2" type="ORF">GPM918_LOCUS36314</name>
    <name evidence="1" type="ORF">OVA965_LOCUS24107</name>
    <name evidence="4" type="ORF">SRO942_LOCUS37044</name>
    <name evidence="3" type="ORF">TMI583_LOCUS24827</name>
</gene>
<sequence length="126" mass="14882">MVSSRIDRIEQNKVYVHFIDSGNCEIITDSSCLTKSPSNFIQLATQVREFELVYIKPSINEDDRQKVKRVLNDKINNEEYLLNIEYRYQDVKYISLYNEGTKDNLAKLVIKYGLIMVNQVKRQQKQ</sequence>
<evidence type="ECO:0000313" key="4">
    <source>
        <dbReference type="EMBL" id="CAF4355239.1"/>
    </source>
</evidence>
<evidence type="ECO:0000313" key="1">
    <source>
        <dbReference type="EMBL" id="CAF1203614.1"/>
    </source>
</evidence>
<dbReference type="OrthoDB" id="10023235at2759"/>
<reference evidence="2" key="1">
    <citation type="submission" date="2021-02" db="EMBL/GenBank/DDBJ databases">
        <authorList>
            <person name="Nowell W R."/>
        </authorList>
    </citation>
    <scope>NUCLEOTIDE SEQUENCE</scope>
</reference>
<dbReference type="AlphaFoldDB" id="A0A815SLN8"/>
<comment type="caution">
    <text evidence="2">The sequence shown here is derived from an EMBL/GenBank/DDBJ whole genome shotgun (WGS) entry which is preliminary data.</text>
</comment>
<keyword evidence="5" id="KW-1185">Reference proteome</keyword>
<dbReference type="Proteomes" id="UP000677228">
    <property type="component" value="Unassembled WGS sequence"/>
</dbReference>